<feature type="domain" description="FLYWCH-type" evidence="4">
    <location>
        <begin position="8"/>
        <end position="50"/>
    </location>
</feature>
<evidence type="ECO:0000313" key="6">
    <source>
        <dbReference type="Proteomes" id="UP001148838"/>
    </source>
</evidence>
<accession>A0ABQ8SRB2</accession>
<organism evidence="5 6">
    <name type="scientific">Periplaneta americana</name>
    <name type="common">American cockroach</name>
    <name type="synonym">Blatta americana</name>
    <dbReference type="NCBI Taxonomy" id="6978"/>
    <lineage>
        <taxon>Eukaryota</taxon>
        <taxon>Metazoa</taxon>
        <taxon>Ecdysozoa</taxon>
        <taxon>Arthropoda</taxon>
        <taxon>Hexapoda</taxon>
        <taxon>Insecta</taxon>
        <taxon>Pterygota</taxon>
        <taxon>Neoptera</taxon>
        <taxon>Polyneoptera</taxon>
        <taxon>Dictyoptera</taxon>
        <taxon>Blattodea</taxon>
        <taxon>Blattoidea</taxon>
        <taxon>Blattidae</taxon>
        <taxon>Blattinae</taxon>
        <taxon>Periplaneta</taxon>
    </lineage>
</organism>
<keyword evidence="2" id="KW-0863">Zinc-finger</keyword>
<name>A0ABQ8SRB2_PERAM</name>
<keyword evidence="6" id="KW-1185">Reference proteome</keyword>
<dbReference type="Pfam" id="PF04500">
    <property type="entry name" value="FLYWCH"/>
    <property type="match status" value="1"/>
</dbReference>
<dbReference type="Gene3D" id="2.20.25.240">
    <property type="match status" value="1"/>
</dbReference>
<proteinExistence type="predicted"/>
<keyword evidence="3" id="KW-0862">Zinc</keyword>
<keyword evidence="1" id="KW-0479">Metal-binding</keyword>
<reference evidence="5 6" key="1">
    <citation type="journal article" date="2022" name="Allergy">
        <title>Genome assembly and annotation of Periplaneta americana reveal a comprehensive cockroach allergen profile.</title>
        <authorList>
            <person name="Wang L."/>
            <person name="Xiong Q."/>
            <person name="Saelim N."/>
            <person name="Wang L."/>
            <person name="Nong W."/>
            <person name="Wan A.T."/>
            <person name="Shi M."/>
            <person name="Liu X."/>
            <person name="Cao Q."/>
            <person name="Hui J.H.L."/>
            <person name="Sookrung N."/>
            <person name="Leung T.F."/>
            <person name="Tungtrongchitr A."/>
            <person name="Tsui S.K.W."/>
        </authorList>
    </citation>
    <scope>NUCLEOTIDE SEQUENCE [LARGE SCALE GENOMIC DNA]</scope>
    <source>
        <strain evidence="5">PWHHKU_190912</strain>
    </source>
</reference>
<evidence type="ECO:0000313" key="5">
    <source>
        <dbReference type="EMBL" id="KAJ4436177.1"/>
    </source>
</evidence>
<sequence>MERPRLAISQKGKTKLIWKGYLYTKHREGREITGWRCERRGECSARAHLEVGWLFNNAVSITTLLGIDGIGDKEVFGELGPRILHRSPEMCIIGSNLGKTPTREVNTSPGISVMRCIGVDSNFLNYNSHANTQQVRRFMPATSPTVRRGGRSACQALRHWRAVHISDAASTWRYIDLQTVWKPKRFIHSSAARCPGIELASSCVPGARLC</sequence>
<evidence type="ECO:0000256" key="2">
    <source>
        <dbReference type="ARBA" id="ARBA00022771"/>
    </source>
</evidence>
<evidence type="ECO:0000256" key="1">
    <source>
        <dbReference type="ARBA" id="ARBA00022723"/>
    </source>
</evidence>
<gene>
    <name evidence="5" type="ORF">ANN_18807</name>
</gene>
<dbReference type="EMBL" id="JAJSOF020000023">
    <property type="protein sequence ID" value="KAJ4436177.1"/>
    <property type="molecule type" value="Genomic_DNA"/>
</dbReference>
<dbReference type="InterPro" id="IPR007588">
    <property type="entry name" value="Znf_FLYWCH"/>
</dbReference>
<protein>
    <recommendedName>
        <fullName evidence="4">FLYWCH-type domain-containing protein</fullName>
    </recommendedName>
</protein>
<comment type="caution">
    <text evidence="5">The sequence shown here is derived from an EMBL/GenBank/DDBJ whole genome shotgun (WGS) entry which is preliminary data.</text>
</comment>
<evidence type="ECO:0000259" key="4">
    <source>
        <dbReference type="Pfam" id="PF04500"/>
    </source>
</evidence>
<evidence type="ECO:0000256" key="3">
    <source>
        <dbReference type="ARBA" id="ARBA00022833"/>
    </source>
</evidence>
<dbReference type="Proteomes" id="UP001148838">
    <property type="component" value="Unassembled WGS sequence"/>
</dbReference>